<evidence type="ECO:0000313" key="4">
    <source>
        <dbReference type="EMBL" id="KAK1369886.1"/>
    </source>
</evidence>
<dbReference type="InterPro" id="IPR029480">
    <property type="entry name" value="Transpos_assoc"/>
</dbReference>
<feature type="domain" description="Transposase-associated" evidence="3">
    <location>
        <begin position="7"/>
        <end position="88"/>
    </location>
</feature>
<feature type="domain" description="DUF4216" evidence="2">
    <location>
        <begin position="407"/>
        <end position="480"/>
    </location>
</feature>
<dbReference type="Pfam" id="PF13952">
    <property type="entry name" value="DUF4216"/>
    <property type="match status" value="1"/>
</dbReference>
<reference evidence="4" key="1">
    <citation type="submission" date="2023-02" db="EMBL/GenBank/DDBJ databases">
        <title>Genome of toxic invasive species Heracleum sosnowskyi carries increased number of genes despite the absence of recent whole-genome duplications.</title>
        <authorList>
            <person name="Schelkunov M."/>
            <person name="Shtratnikova V."/>
            <person name="Makarenko M."/>
            <person name="Klepikova A."/>
            <person name="Omelchenko D."/>
            <person name="Novikova G."/>
            <person name="Obukhova E."/>
            <person name="Bogdanov V."/>
            <person name="Penin A."/>
            <person name="Logacheva M."/>
        </authorList>
    </citation>
    <scope>NUCLEOTIDE SEQUENCE</scope>
    <source>
        <strain evidence="4">Hsosn_3</strain>
        <tissue evidence="4">Leaf</tissue>
    </source>
</reference>
<dbReference type="PANTHER" id="PTHR48258">
    <property type="entry name" value="DUF4218 DOMAIN-CONTAINING PROTEIN-RELATED"/>
    <property type="match status" value="1"/>
</dbReference>
<comment type="caution">
    <text evidence="4">The sequence shown here is derived from an EMBL/GenBank/DDBJ whole genome shotgun (WGS) entry which is preliminary data.</text>
</comment>
<dbReference type="EMBL" id="JAUIZM010000008">
    <property type="protein sequence ID" value="KAK1369886.1"/>
    <property type="molecule type" value="Genomic_DNA"/>
</dbReference>
<reference evidence="4" key="2">
    <citation type="submission" date="2023-05" db="EMBL/GenBank/DDBJ databases">
        <authorList>
            <person name="Schelkunov M.I."/>
        </authorList>
    </citation>
    <scope>NUCLEOTIDE SEQUENCE</scope>
    <source>
        <strain evidence="4">Hsosn_3</strain>
        <tissue evidence="4">Leaf</tissue>
    </source>
</reference>
<organism evidence="4 5">
    <name type="scientific">Heracleum sosnowskyi</name>
    <dbReference type="NCBI Taxonomy" id="360622"/>
    <lineage>
        <taxon>Eukaryota</taxon>
        <taxon>Viridiplantae</taxon>
        <taxon>Streptophyta</taxon>
        <taxon>Embryophyta</taxon>
        <taxon>Tracheophyta</taxon>
        <taxon>Spermatophyta</taxon>
        <taxon>Magnoliopsida</taxon>
        <taxon>eudicotyledons</taxon>
        <taxon>Gunneridae</taxon>
        <taxon>Pentapetalae</taxon>
        <taxon>asterids</taxon>
        <taxon>campanulids</taxon>
        <taxon>Apiales</taxon>
        <taxon>Apiaceae</taxon>
        <taxon>Apioideae</taxon>
        <taxon>apioid superclade</taxon>
        <taxon>Tordylieae</taxon>
        <taxon>Tordyliinae</taxon>
        <taxon>Heracleum</taxon>
    </lineage>
</organism>
<evidence type="ECO:0000259" key="3">
    <source>
        <dbReference type="Pfam" id="PF13963"/>
    </source>
</evidence>
<dbReference type="Proteomes" id="UP001237642">
    <property type="component" value="Unassembled WGS sequence"/>
</dbReference>
<feature type="region of interest" description="Disordered" evidence="1">
    <location>
        <begin position="550"/>
        <end position="578"/>
    </location>
</feature>
<name>A0AAD8MDS8_9APIA</name>
<protein>
    <recommendedName>
        <fullName evidence="6">Transposase</fullName>
    </recommendedName>
</protein>
<gene>
    <name evidence="4" type="ORF">POM88_035978</name>
</gene>
<evidence type="ECO:0000313" key="5">
    <source>
        <dbReference type="Proteomes" id="UP001237642"/>
    </source>
</evidence>
<dbReference type="Pfam" id="PF13963">
    <property type="entry name" value="Transpos_assoc"/>
    <property type="match status" value="1"/>
</dbReference>
<dbReference type="InterPro" id="IPR025312">
    <property type="entry name" value="DUF4216"/>
</dbReference>
<accession>A0AAD8MDS8</accession>
<sequence>MNLSFDRSWMARRKSSTEIGATAEFRAGCQVFLEYAYSHPECVNNRNQIRCPCWKCKNNNYLDRDMVNYHLLVSGFMRNYEECWWAHGQRRDGGYTGNKPGSRSTHRMDEMVHDIAGPDFDWEQAREQPMNSDAKAFSKLLEEGREPLWHGCTKHTKLSAVATLLNIKADHNMSHECFESLLKAIKNHPFRRNRENFRKGKVENDIPIPRLSGTELRARVMRLPVVPFDYFPDEVLTKANRVPRNDDGGNVELNGRLSVFGLPGRAYGKGKRVFLSEKELHAAHNYILINCEEIDEFVRMYDDELKVKHPGITDKDIEINRAKEFVGWIKEKALMEGSTIPANVQALAMGPDMDQISRNGYKVNGYEFHTKAYGRGKRTTNSGVCVLGDCYNELSHAFYGELEEILELSYKGTYGGYINLFKCRWFDSEKGIRVDRHGIVDIDVHKSAYSNDPFVLPTQTKQVYYTPSPGKKRDRPPTDWQTIIHTPARRREEVISGEFYQEEILHGPTVINVDDSEVIQLDGEDEPDEIDPTLILVSDDIIDIEDEELLIDTDSESESEADDGYESIQDDSDSETDT</sequence>
<keyword evidence="5" id="KW-1185">Reference proteome</keyword>
<proteinExistence type="predicted"/>
<evidence type="ECO:0000256" key="1">
    <source>
        <dbReference type="SAM" id="MobiDB-lite"/>
    </source>
</evidence>
<dbReference type="AlphaFoldDB" id="A0AAD8MDS8"/>
<evidence type="ECO:0008006" key="6">
    <source>
        <dbReference type="Google" id="ProtNLM"/>
    </source>
</evidence>
<evidence type="ECO:0000259" key="2">
    <source>
        <dbReference type="Pfam" id="PF13952"/>
    </source>
</evidence>
<dbReference type="PANTHER" id="PTHR48258:SF4">
    <property type="entry name" value="DUF4216 DOMAIN-CONTAINING PROTEIN"/>
    <property type="match status" value="1"/>
</dbReference>